<keyword evidence="2" id="KW-0061">Asparagine biosynthesis</keyword>
<dbReference type="InterPro" id="IPR029055">
    <property type="entry name" value="Ntn_hydrolases_N"/>
</dbReference>
<reference evidence="5 6" key="2">
    <citation type="submission" date="2016-05" db="EMBL/GenBank/DDBJ databases">
        <title>Lineage-specific infection strategies underlie the spectrum of fungal disease in amphibians.</title>
        <authorList>
            <person name="Cuomo C.A."/>
            <person name="Farrer R.A."/>
            <person name="James T."/>
            <person name="Longcore J."/>
            <person name="Birren B."/>
        </authorList>
    </citation>
    <scope>NUCLEOTIDE SEQUENCE [LARGE SCALE GENOMIC DNA]</scope>
    <source>
        <strain evidence="5 6">JEL423</strain>
    </source>
</reference>
<evidence type="ECO:0000313" key="5">
    <source>
        <dbReference type="EMBL" id="OAJ37453.1"/>
    </source>
</evidence>
<evidence type="ECO:0000259" key="4">
    <source>
        <dbReference type="Pfam" id="PF00733"/>
    </source>
</evidence>
<dbReference type="InterPro" id="IPR001962">
    <property type="entry name" value="Asn_synthase"/>
</dbReference>
<organism evidence="5 6">
    <name type="scientific">Batrachochytrium dendrobatidis (strain JEL423)</name>
    <dbReference type="NCBI Taxonomy" id="403673"/>
    <lineage>
        <taxon>Eukaryota</taxon>
        <taxon>Fungi</taxon>
        <taxon>Fungi incertae sedis</taxon>
        <taxon>Chytridiomycota</taxon>
        <taxon>Chytridiomycota incertae sedis</taxon>
        <taxon>Chytridiomycetes</taxon>
        <taxon>Rhizophydiales</taxon>
        <taxon>Rhizophydiales incertae sedis</taxon>
        <taxon>Batrachochytrium</taxon>
    </lineage>
</organism>
<gene>
    <name evidence="5" type="ORF">BDEG_21470</name>
</gene>
<dbReference type="Pfam" id="PF00733">
    <property type="entry name" value="Asn_synthase"/>
    <property type="match status" value="1"/>
</dbReference>
<dbReference type="STRING" id="403673.A0A177WBP4"/>
<dbReference type="Proteomes" id="UP000077115">
    <property type="component" value="Unassembled WGS sequence"/>
</dbReference>
<evidence type="ECO:0000313" key="6">
    <source>
        <dbReference type="Proteomes" id="UP000077115"/>
    </source>
</evidence>
<proteinExistence type="predicted"/>
<evidence type="ECO:0000256" key="1">
    <source>
        <dbReference type="ARBA" id="ARBA00022605"/>
    </source>
</evidence>
<reference evidence="5 6" key="1">
    <citation type="submission" date="2006-10" db="EMBL/GenBank/DDBJ databases">
        <title>The Genome Sequence of Batrachochytrium dendrobatidis JEL423.</title>
        <authorList>
            <consortium name="The Broad Institute Genome Sequencing Platform"/>
            <person name="Birren B."/>
            <person name="Lander E."/>
            <person name="Galagan J."/>
            <person name="Cuomo C."/>
            <person name="Devon K."/>
            <person name="Jaffe D."/>
            <person name="Butler J."/>
            <person name="Alvarez P."/>
            <person name="Gnerre S."/>
            <person name="Grabherr M."/>
            <person name="Kleber M."/>
            <person name="Mauceli E."/>
            <person name="Brockman W."/>
            <person name="Young S."/>
            <person name="LaButti K."/>
            <person name="Sykes S."/>
            <person name="DeCaprio D."/>
            <person name="Crawford M."/>
            <person name="Koehrsen M."/>
            <person name="Engels R."/>
            <person name="Montgomery P."/>
            <person name="Pearson M."/>
            <person name="Howarth C."/>
            <person name="Larson L."/>
            <person name="White J."/>
            <person name="O'Leary S."/>
            <person name="Kodira C."/>
            <person name="Zeng Q."/>
            <person name="Yandava C."/>
            <person name="Alvarado L."/>
            <person name="Longcore J."/>
            <person name="James T."/>
        </authorList>
    </citation>
    <scope>NUCLEOTIDE SEQUENCE [LARGE SCALE GENOMIC DNA]</scope>
    <source>
        <strain evidence="5 6">JEL423</strain>
    </source>
</reference>
<protein>
    <recommendedName>
        <fullName evidence="4">Asparagine synthetase domain-containing protein</fullName>
    </recommendedName>
</protein>
<keyword evidence="1" id="KW-0028">Amino-acid biosynthesis</keyword>
<sequence length="504" mass="55864">MPVPQPMIDLHGNYLCFNGQVFGGLHVPLDSNDTTMLSSQLAIENLDESHILKTLSEIHGEWAIKRTNCVYFGRDHLGRRSLLMHLPTHPQDTFILSSVGSQLPKDELPSLSQNNDFWTEVPTTGLFVVDLALVNTAWNDPTQYFRHISWSTSSDPLTNLICPSLLLNTQIPSDLDLGSIDQTDPRIGLSMIDDASPMNSAVKSLESVLANAVRTRTENIPAPIRQAMLLLKRFYGNARLGILFSGGLDCITLAALAHRIIPPMEPIDLLNVGFENPRIAQHKNKTTLKKNVDNLKDEPPLLLASNSFDVPDRLTGRLGATELQQLFPSREWRFSIAMAFWFASRGIGTILDQNGAQNVYHSHVKVLLSGLGADEQLGGYGRHKAKFNARSWEGLITELQLDVSRISTRNLGRDDRIISSHGKEARFPFLDRNVVSLLCQLPIHLKTDPRKPKGVGDKLVLRLVAKGMGLDRAAIEPKRAVQFGARTAKMESGKQSGKDVLNSE</sequence>
<dbReference type="CDD" id="cd01991">
    <property type="entry name" value="Asn_synthase_B_C"/>
    <property type="match status" value="1"/>
</dbReference>
<dbReference type="SUPFAM" id="SSF52402">
    <property type="entry name" value="Adenine nucleotide alpha hydrolases-like"/>
    <property type="match status" value="1"/>
</dbReference>
<dbReference type="OrthoDB" id="10252281at2759"/>
<feature type="domain" description="Asparagine synthetase" evidence="4">
    <location>
        <begin position="390"/>
        <end position="478"/>
    </location>
</feature>
<dbReference type="InterPro" id="IPR051857">
    <property type="entry name" value="Asn_synthetase_domain"/>
</dbReference>
<accession>A0A177WBP4</accession>
<evidence type="ECO:0000256" key="2">
    <source>
        <dbReference type="ARBA" id="ARBA00022888"/>
    </source>
</evidence>
<dbReference type="GO" id="GO:0006529">
    <property type="term" value="P:asparagine biosynthetic process"/>
    <property type="evidence" value="ECO:0007669"/>
    <property type="project" value="UniProtKB-KW"/>
</dbReference>
<evidence type="ECO:0000256" key="3">
    <source>
        <dbReference type="ARBA" id="ARBA00022962"/>
    </source>
</evidence>
<name>A0A177WBP4_BATDL</name>
<dbReference type="InterPro" id="IPR014729">
    <property type="entry name" value="Rossmann-like_a/b/a_fold"/>
</dbReference>
<dbReference type="EMBL" id="DS022300">
    <property type="protein sequence ID" value="OAJ37453.1"/>
    <property type="molecule type" value="Genomic_DNA"/>
</dbReference>
<dbReference type="Gene3D" id="3.40.50.620">
    <property type="entry name" value="HUPs"/>
    <property type="match status" value="1"/>
</dbReference>
<dbReference type="AlphaFoldDB" id="A0A177WBP4"/>
<dbReference type="GO" id="GO:0004066">
    <property type="term" value="F:asparagine synthase (glutamine-hydrolyzing) activity"/>
    <property type="evidence" value="ECO:0007669"/>
    <property type="project" value="InterPro"/>
</dbReference>
<keyword evidence="3" id="KW-0315">Glutamine amidotransferase</keyword>
<dbReference type="SUPFAM" id="SSF56235">
    <property type="entry name" value="N-terminal nucleophile aminohydrolases (Ntn hydrolases)"/>
    <property type="match status" value="1"/>
</dbReference>
<dbReference type="PANTHER" id="PTHR45937">
    <property type="entry name" value="ASPARAGINE SYNTHETASE DOMAIN-CONTAINING PROTEIN 1"/>
    <property type="match status" value="1"/>
</dbReference>
<dbReference type="PANTHER" id="PTHR45937:SF1">
    <property type="entry name" value="ASPARAGINE SYNTHETASE DOMAIN-CONTAINING PROTEIN 1"/>
    <property type="match status" value="1"/>
</dbReference>
<dbReference type="VEuPathDB" id="FungiDB:BDEG_21470"/>